<sequence length="290" mass="33396">MEKLRRLIQIARDDGAFEACNQSFRFGVNQLPDFIWRPFVIYGLLQDGRSFQDIEYLLENNRDRHDALVGPDRLYSSAIYPKPQTRAQHYYRYVFAANQAADRDASSVLDIAAGLSYGTHIFKTKLGSELEYIAGDISVDALAYGQKYYSPDNSIQADGQNLPLDANSVDIVVSFETMEHIPNVEEYLKELNRVISPNGDLFFSVPNDEDLDSKEEHNVKEYPHMHVFDYEKFRDTLNRYFSERNLTVYAQEYPLDVKNPMEVENLPPGFSEVNEQQEIADQSTLLAHIK</sequence>
<dbReference type="InterPro" id="IPR013216">
    <property type="entry name" value="Methyltransf_11"/>
</dbReference>
<organism evidence="2 3">
    <name type="scientific">Natronosalvus hydrolyticus</name>
    <dbReference type="NCBI Taxonomy" id="2979988"/>
    <lineage>
        <taxon>Archaea</taxon>
        <taxon>Methanobacteriati</taxon>
        <taxon>Methanobacteriota</taxon>
        <taxon>Stenosarchaea group</taxon>
        <taxon>Halobacteria</taxon>
        <taxon>Halobacteriales</taxon>
        <taxon>Natrialbaceae</taxon>
        <taxon>Natronosalvus</taxon>
    </lineage>
</organism>
<evidence type="ECO:0000313" key="2">
    <source>
        <dbReference type="EMBL" id="MCU4754412.1"/>
    </source>
</evidence>
<name>A0AAP2ZBW3_9EURY</name>
<dbReference type="GO" id="GO:0008757">
    <property type="term" value="F:S-adenosylmethionine-dependent methyltransferase activity"/>
    <property type="evidence" value="ECO:0007669"/>
    <property type="project" value="InterPro"/>
</dbReference>
<keyword evidence="3" id="KW-1185">Reference proteome</keyword>
<dbReference type="SUPFAM" id="SSF53335">
    <property type="entry name" value="S-adenosyl-L-methionine-dependent methyltransferases"/>
    <property type="match status" value="1"/>
</dbReference>
<keyword evidence="2" id="KW-0489">Methyltransferase</keyword>
<dbReference type="CDD" id="cd02440">
    <property type="entry name" value="AdoMet_MTases"/>
    <property type="match status" value="1"/>
</dbReference>
<dbReference type="RefSeq" id="WP_342810713.1">
    <property type="nucleotide sequence ID" value="NZ_JAOPJZ010000042.1"/>
</dbReference>
<dbReference type="PANTHER" id="PTHR43861">
    <property type="entry name" value="TRANS-ACONITATE 2-METHYLTRANSFERASE-RELATED"/>
    <property type="match status" value="1"/>
</dbReference>
<keyword evidence="2" id="KW-0808">Transferase</keyword>
<accession>A0AAP2ZBW3</accession>
<reference evidence="2 3" key="1">
    <citation type="submission" date="2022-09" db="EMBL/GenBank/DDBJ databases">
        <title>Enrichment on poylsaccharides allowed isolation of novel metabolic and taxonomic groups of Haloarchaea.</title>
        <authorList>
            <person name="Sorokin D.Y."/>
            <person name="Elcheninov A.G."/>
            <person name="Khizhniak T.V."/>
            <person name="Kolganova T.V."/>
            <person name="Kublanov I.V."/>
        </authorList>
    </citation>
    <scope>NUCLEOTIDE SEQUENCE [LARGE SCALE GENOMIC DNA]</scope>
    <source>
        <strain evidence="2 3">AArc-curdl1</strain>
    </source>
</reference>
<dbReference type="Pfam" id="PF08241">
    <property type="entry name" value="Methyltransf_11"/>
    <property type="match status" value="1"/>
</dbReference>
<protein>
    <submittedName>
        <fullName evidence="2">Class I SAM-dependent methyltransferase</fullName>
    </submittedName>
</protein>
<comment type="caution">
    <text evidence="2">The sequence shown here is derived from an EMBL/GenBank/DDBJ whole genome shotgun (WGS) entry which is preliminary data.</text>
</comment>
<dbReference type="InterPro" id="IPR029063">
    <property type="entry name" value="SAM-dependent_MTases_sf"/>
</dbReference>
<dbReference type="AlphaFoldDB" id="A0AAP2ZBW3"/>
<gene>
    <name evidence="2" type="ORF">OB919_20980</name>
</gene>
<dbReference type="EMBL" id="JAOPJZ010000042">
    <property type="protein sequence ID" value="MCU4754412.1"/>
    <property type="molecule type" value="Genomic_DNA"/>
</dbReference>
<dbReference type="Gene3D" id="3.40.50.150">
    <property type="entry name" value="Vaccinia Virus protein VP39"/>
    <property type="match status" value="1"/>
</dbReference>
<dbReference type="GO" id="GO:0032259">
    <property type="term" value="P:methylation"/>
    <property type="evidence" value="ECO:0007669"/>
    <property type="project" value="UniProtKB-KW"/>
</dbReference>
<feature type="domain" description="Methyltransferase type 11" evidence="1">
    <location>
        <begin position="109"/>
        <end position="203"/>
    </location>
</feature>
<proteinExistence type="predicted"/>
<evidence type="ECO:0000259" key="1">
    <source>
        <dbReference type="Pfam" id="PF08241"/>
    </source>
</evidence>
<dbReference type="Proteomes" id="UP001321047">
    <property type="component" value="Unassembled WGS sequence"/>
</dbReference>
<evidence type="ECO:0000313" key="3">
    <source>
        <dbReference type="Proteomes" id="UP001321047"/>
    </source>
</evidence>